<dbReference type="GO" id="GO:0043130">
    <property type="term" value="F:ubiquitin binding"/>
    <property type="evidence" value="ECO:0007669"/>
    <property type="project" value="TreeGrafter"/>
</dbReference>
<reference evidence="10" key="1">
    <citation type="submission" date="2015-04" db="UniProtKB">
        <authorList>
            <consortium name="EnsemblPlants"/>
        </authorList>
    </citation>
    <scope>IDENTIFICATION</scope>
</reference>
<name>A0A0E0CTL9_9ORYZ</name>
<keyword evidence="4" id="KW-0967">Endosome</keyword>
<dbReference type="AlphaFoldDB" id="A0A0E0CTL9"/>
<keyword evidence="11" id="KW-1185">Reference proteome</keyword>
<dbReference type="Proteomes" id="UP000008021">
    <property type="component" value="Chromosome 2"/>
</dbReference>
<dbReference type="Gramene" id="OMERI02G36280.2">
    <property type="protein sequence ID" value="OMERI02G36280.2"/>
    <property type="gene ID" value="OMERI02G36280"/>
</dbReference>
<comment type="subcellular location">
    <subcellularLocation>
        <location evidence="1">Endosome</location>
    </subcellularLocation>
</comment>
<comment type="similarity">
    <text evidence="2">Belongs to the ubiquitin-conjugating enzyme family. UEV subfamily.</text>
</comment>
<evidence type="ECO:0000259" key="8">
    <source>
        <dbReference type="PROSITE" id="PS51312"/>
    </source>
</evidence>
<dbReference type="eggNOG" id="KOG2391">
    <property type="taxonomic scope" value="Eukaryota"/>
</dbReference>
<proteinExistence type="inferred from homology"/>
<evidence type="ECO:0000256" key="6">
    <source>
        <dbReference type="ARBA" id="ARBA00023054"/>
    </source>
</evidence>
<keyword evidence="3 7" id="KW-0813">Transport</keyword>
<dbReference type="PROSITE" id="PS51312">
    <property type="entry name" value="SB"/>
    <property type="match status" value="1"/>
</dbReference>
<dbReference type="Gene3D" id="6.10.140.820">
    <property type="match status" value="1"/>
</dbReference>
<dbReference type="STRING" id="40149.A0A0E0CTL9"/>
<evidence type="ECO:0000313" key="11">
    <source>
        <dbReference type="Proteomes" id="UP000008021"/>
    </source>
</evidence>
<feature type="domain" description="SB" evidence="8">
    <location>
        <begin position="278"/>
        <end position="346"/>
    </location>
</feature>
<dbReference type="GO" id="GO:0015031">
    <property type="term" value="P:protein transport"/>
    <property type="evidence" value="ECO:0007669"/>
    <property type="project" value="UniProtKB-UniRule"/>
</dbReference>
<keyword evidence="6" id="KW-0175">Coiled coil</keyword>
<dbReference type="InterPro" id="IPR037202">
    <property type="entry name" value="ESCRT_assembly_dom"/>
</dbReference>
<reference evidence="10" key="2">
    <citation type="submission" date="2018-05" db="EMBL/GenBank/DDBJ databases">
        <title>OmerRS3 (Oryza meridionalis Reference Sequence Version 3).</title>
        <authorList>
            <person name="Zhang J."/>
            <person name="Kudrna D."/>
            <person name="Lee S."/>
            <person name="Talag J."/>
            <person name="Welchert J."/>
            <person name="Wing R.A."/>
        </authorList>
    </citation>
    <scope>NUCLEOTIDE SEQUENCE [LARGE SCALE GENOMIC DNA]</scope>
    <source>
        <strain evidence="10">cv. OR44</strain>
    </source>
</reference>
<accession>A0A0E0CTL9</accession>
<keyword evidence="5 7" id="KW-0653">Protein transport</keyword>
<organism evidence="10">
    <name type="scientific">Oryza meridionalis</name>
    <dbReference type="NCBI Taxonomy" id="40149"/>
    <lineage>
        <taxon>Eukaryota</taxon>
        <taxon>Viridiplantae</taxon>
        <taxon>Streptophyta</taxon>
        <taxon>Embryophyta</taxon>
        <taxon>Tracheophyta</taxon>
        <taxon>Spermatophyta</taxon>
        <taxon>Magnoliopsida</taxon>
        <taxon>Liliopsida</taxon>
        <taxon>Poales</taxon>
        <taxon>Poaceae</taxon>
        <taxon>BOP clade</taxon>
        <taxon>Oryzoideae</taxon>
        <taxon>Oryzeae</taxon>
        <taxon>Oryzinae</taxon>
        <taxon>Oryza</taxon>
    </lineage>
</organism>
<evidence type="ECO:0000313" key="10">
    <source>
        <dbReference type="EnsemblPlants" id="OMERI02G36280.2"/>
    </source>
</evidence>
<dbReference type="PANTHER" id="PTHR23306">
    <property type="entry name" value="TUMOR SUSCEPTIBILITY GENE 101 PROTEIN-RELATED"/>
    <property type="match status" value="1"/>
</dbReference>
<dbReference type="InterPro" id="IPR016135">
    <property type="entry name" value="UBQ-conjugating_enzyme/RWD"/>
</dbReference>
<evidence type="ECO:0000256" key="3">
    <source>
        <dbReference type="ARBA" id="ARBA00022448"/>
    </source>
</evidence>
<dbReference type="SUPFAM" id="SSF140111">
    <property type="entry name" value="Endosomal sorting complex assembly domain"/>
    <property type="match status" value="1"/>
</dbReference>
<dbReference type="EnsemblPlants" id="OMERI02G36280.2">
    <property type="protein sequence ID" value="OMERI02G36280.2"/>
    <property type="gene ID" value="OMERI02G36280"/>
</dbReference>
<dbReference type="Pfam" id="PF09454">
    <property type="entry name" value="Vps23_core"/>
    <property type="match status" value="1"/>
</dbReference>
<evidence type="ECO:0000256" key="1">
    <source>
        <dbReference type="ARBA" id="ARBA00004177"/>
    </source>
</evidence>
<dbReference type="Pfam" id="PF05743">
    <property type="entry name" value="UEV"/>
    <property type="match status" value="1"/>
</dbReference>
<dbReference type="GO" id="GO:0000813">
    <property type="term" value="C:ESCRT I complex"/>
    <property type="evidence" value="ECO:0007669"/>
    <property type="project" value="TreeGrafter"/>
</dbReference>
<dbReference type="InterPro" id="IPR052070">
    <property type="entry name" value="ESCRT-I_UEV_domain"/>
</dbReference>
<evidence type="ECO:0000256" key="4">
    <source>
        <dbReference type="ARBA" id="ARBA00022753"/>
    </source>
</evidence>
<dbReference type="InterPro" id="IPR008883">
    <property type="entry name" value="UEV_N"/>
</dbReference>
<dbReference type="PROSITE" id="PS51322">
    <property type="entry name" value="UEV"/>
    <property type="match status" value="1"/>
</dbReference>
<evidence type="ECO:0008006" key="12">
    <source>
        <dbReference type="Google" id="ProtNLM"/>
    </source>
</evidence>
<feature type="domain" description="UEV" evidence="9">
    <location>
        <begin position="26"/>
        <end position="171"/>
    </location>
</feature>
<dbReference type="SUPFAM" id="SSF54495">
    <property type="entry name" value="UBC-like"/>
    <property type="match status" value="1"/>
</dbReference>
<dbReference type="InterPro" id="IPR017916">
    <property type="entry name" value="SB_dom"/>
</dbReference>
<evidence type="ECO:0000256" key="7">
    <source>
        <dbReference type="PROSITE-ProRule" id="PRU00644"/>
    </source>
</evidence>
<evidence type="ECO:0000259" key="9">
    <source>
        <dbReference type="PROSITE" id="PS51322"/>
    </source>
</evidence>
<dbReference type="PANTHER" id="PTHR23306:SF3">
    <property type="entry name" value="TUMOR SUPPRESSOR PROTEIN 101"/>
    <property type="match status" value="1"/>
</dbReference>
<evidence type="ECO:0000256" key="5">
    <source>
        <dbReference type="ARBA" id="ARBA00022927"/>
    </source>
</evidence>
<evidence type="ECO:0000256" key="2">
    <source>
        <dbReference type="ARBA" id="ARBA00009594"/>
    </source>
</evidence>
<dbReference type="Gene3D" id="3.10.110.10">
    <property type="entry name" value="Ubiquitin Conjugating Enzyme"/>
    <property type="match status" value="1"/>
</dbReference>
<dbReference type="GO" id="GO:0008333">
    <property type="term" value="P:endosome to lysosome transport"/>
    <property type="evidence" value="ECO:0007669"/>
    <property type="project" value="TreeGrafter"/>
</dbReference>
<sequence length="458" mass="50096">MAPPPPSPSPSPASGAQYAHQFLNTALSQRGPSALPYAEDVKWLIRNHLVALADAFPSLHPKAALFTHNDGRAAHLLQADGTIPIHHAGASYNLPAVLWLPEPYPRSPPLVFLSPTRDMVIKPHHPLVDRSGLVANAPYLRSWVFPSSNLVDLVRSLSHLFPASPQLAARPPPTEDPAEVYKRNAIAKLVDMAYADAATLRPARETEVDTLFAMQATLRSRGEVVSDGVRKMGEEKEALERRLQDVMMATDLMEAWVMENTKGAAGDTEADEAIETADVLSKQMLECTAADLALEDTIYALDKAIQEGSVPFDGYLRSVRALAREQFFQRVLSTKVNKAQQQAQVARMAARAPQCQARIDNVEPPSEAVDGAIAAGPEADAAVEQQPLPVRQLGLFMKITINHLQLDCCFQAIVLVQLCSSAGKMAYSSLCQQERKDFEVVIEDGSSMMTIRYCRPAY</sequence>
<dbReference type="CDD" id="cd11685">
    <property type="entry name" value="UEV_TSG101-like"/>
    <property type="match status" value="1"/>
</dbReference>
<protein>
    <recommendedName>
        <fullName evidence="12">UEV domain-containing protein</fullName>
    </recommendedName>
</protein>